<evidence type="ECO:0000259" key="1">
    <source>
        <dbReference type="Pfam" id="PF08885"/>
    </source>
</evidence>
<keyword evidence="3" id="KW-1185">Reference proteome</keyword>
<name>A0ABV4HWE8_9GAMM</name>
<organism evidence="2 3">
    <name type="scientific">Luteimonas salinilitoris</name>
    <dbReference type="NCBI Taxonomy" id="3237697"/>
    <lineage>
        <taxon>Bacteria</taxon>
        <taxon>Pseudomonadati</taxon>
        <taxon>Pseudomonadota</taxon>
        <taxon>Gammaproteobacteria</taxon>
        <taxon>Lysobacterales</taxon>
        <taxon>Lysobacteraceae</taxon>
        <taxon>Luteimonas</taxon>
    </lineage>
</organism>
<reference evidence="2 3" key="1">
    <citation type="submission" date="2024-07" db="EMBL/GenBank/DDBJ databases">
        <title>Luteimonas salilacus sp. nov., isolated from the shore soil of Salt Lake in Tibet of China.</title>
        <authorList>
            <person name="Zhang X."/>
            <person name="Li A."/>
        </authorList>
    </citation>
    <scope>NUCLEOTIDE SEQUENCE [LARGE SCALE GENOMIC DNA]</scope>
    <source>
        <strain evidence="2 3">B3-2-R+30</strain>
    </source>
</reference>
<accession>A0ABV4HWE8</accession>
<evidence type="ECO:0000313" key="3">
    <source>
        <dbReference type="Proteomes" id="UP001566331"/>
    </source>
</evidence>
<gene>
    <name evidence="2" type="ORF">AB6713_20280</name>
</gene>
<evidence type="ECO:0000313" key="2">
    <source>
        <dbReference type="EMBL" id="MEZ0476918.1"/>
    </source>
</evidence>
<dbReference type="RefSeq" id="WP_370565913.1">
    <property type="nucleotide sequence ID" value="NZ_JBFWIB010000039.1"/>
</dbReference>
<feature type="domain" description="GSCFA" evidence="1">
    <location>
        <begin position="20"/>
        <end position="246"/>
    </location>
</feature>
<dbReference type="Pfam" id="PF08885">
    <property type="entry name" value="GSCFA"/>
    <property type="match status" value="1"/>
</dbReference>
<proteinExistence type="predicted"/>
<dbReference type="Proteomes" id="UP001566331">
    <property type="component" value="Unassembled WGS sequence"/>
</dbReference>
<dbReference type="EMBL" id="JBFWIC010000065">
    <property type="protein sequence ID" value="MEZ0476918.1"/>
    <property type="molecule type" value="Genomic_DNA"/>
</dbReference>
<dbReference type="InterPro" id="IPR014982">
    <property type="entry name" value="GSCFA"/>
</dbReference>
<feature type="non-terminal residue" evidence="2">
    <location>
        <position position="1"/>
    </location>
</feature>
<sequence>PGPFPFRTFEYGHKHTGAEIRTARKAGIVNKYNSRSMVQEMAWAAGESDFPVEAFLQKKGGEYYDPHIRREISECSLDELVERRTHIKSYFARALKADVIVATLGLSEYWFDEEMGLALSEIPDPYCLRSNPGRFSFCVSEVEDVIGDLNAVHDIVSRNGNPGCQFIVTTSPVPMGRRFTDQDVIIANMHSKSVLRIASLAFAQQHDNVDYYPSYEGAMLSDPRLVWASDRLHVSAFMVGKLIREFLVRYGVDVPDDGSDVIVNDEDAVVALRKELDRQSKRIVELERGSESSELISAI</sequence>
<protein>
    <submittedName>
        <fullName evidence="2">GSCFA domain-containing protein</fullName>
    </submittedName>
</protein>
<comment type="caution">
    <text evidence="2">The sequence shown here is derived from an EMBL/GenBank/DDBJ whole genome shotgun (WGS) entry which is preliminary data.</text>
</comment>